<sequence>MMFHAQGPSRNHCSLLAVICGKVDRNDRQKQVVPEDQPRYRFPELTSSGRLQVNVLRTPSRDELQQALELLQPHLVYLEGAKYEDSDEVGSLVLGNAEVSTADELSTLFGSKLPTAVYLEIPGGEQFAGALHSKGVPFVIFWHETCLGHAASHFRQALFSVVQSSCSHIWDAFQVAYASYRLYCKQSLNNSAHQMEQATDKLGPDLLGEPPKIDIAMAGVNAQEDVDSTEALPEIQIYDDDVNIRLLVCGVPSKLNYGLVGALEDGLNALLRIEIRGSRLHNRSSAPPPPLQAGAFSHGVVTMKCDICTCSSAHISLLVSGSADTCFSDQMLENHIKNEIIENIQLVRVLPTYEETDFSLVEPRKSASIACGSSVFEVCARIPTWASQVLRQLVPDVAYRSLVTMGVASIQGLSVASFKKDDADRLLFFWQNKDLEPKKFGPISPPAWLMPPPPSRRNVDFGQDVKQSNSRDENGGTSKKRVFHIAAMMPIPHAHHHKILPLSGFSEVQRFEGEQLKTRFPVGASKHTPVNPPGSGRKPSVSSYQAQQFVSLNPLALKKHGCGRAPIHVCSEEEFVRDVMQFLIHRGHSCLVPQGGITEFPDAVLNAKRLDLFNLYREVVSRGGFNVGNGINWKGQVFSKMRNYTSTNRMTGVGNTLKRHYETYLLAYELAHDDVGGDCCMLCHSSAAGDWVNCGICGEWAHFGCDRRQGLGAFKDYAKTAGLEYICPHCSASNFKKKPQKSANGY</sequence>
<comment type="caution">
    <text evidence="1">The sequence shown here is derived from an EMBL/GenBank/DDBJ whole genome shotgun (WGS) entry which is preliminary data.</text>
</comment>
<evidence type="ECO:0000313" key="1">
    <source>
        <dbReference type="EMBL" id="KAI4376471.1"/>
    </source>
</evidence>
<keyword evidence="2" id="KW-1185">Reference proteome</keyword>
<dbReference type="EMBL" id="CM042883">
    <property type="protein sequence ID" value="KAI4376471.1"/>
    <property type="molecule type" value="Genomic_DNA"/>
</dbReference>
<name>A0ACB9RBG9_9MYRT</name>
<evidence type="ECO:0000313" key="2">
    <source>
        <dbReference type="Proteomes" id="UP001057402"/>
    </source>
</evidence>
<proteinExistence type="predicted"/>
<organism evidence="1 2">
    <name type="scientific">Melastoma candidum</name>
    <dbReference type="NCBI Taxonomy" id="119954"/>
    <lineage>
        <taxon>Eukaryota</taxon>
        <taxon>Viridiplantae</taxon>
        <taxon>Streptophyta</taxon>
        <taxon>Embryophyta</taxon>
        <taxon>Tracheophyta</taxon>
        <taxon>Spermatophyta</taxon>
        <taxon>Magnoliopsida</taxon>
        <taxon>eudicotyledons</taxon>
        <taxon>Gunneridae</taxon>
        <taxon>Pentapetalae</taxon>
        <taxon>rosids</taxon>
        <taxon>malvids</taxon>
        <taxon>Myrtales</taxon>
        <taxon>Melastomataceae</taxon>
        <taxon>Melastomatoideae</taxon>
        <taxon>Melastomateae</taxon>
        <taxon>Melastoma</taxon>
    </lineage>
</organism>
<gene>
    <name evidence="1" type="ORF">MLD38_014228</name>
</gene>
<protein>
    <submittedName>
        <fullName evidence="1">Uncharacterized protein</fullName>
    </submittedName>
</protein>
<dbReference type="Proteomes" id="UP001057402">
    <property type="component" value="Chromosome 4"/>
</dbReference>
<accession>A0ACB9RBG9</accession>
<reference evidence="2" key="1">
    <citation type="journal article" date="2023" name="Front. Plant Sci.">
        <title>Chromosomal-level genome assembly of Melastoma candidum provides insights into trichome evolution.</title>
        <authorList>
            <person name="Zhong Y."/>
            <person name="Wu W."/>
            <person name="Sun C."/>
            <person name="Zou P."/>
            <person name="Liu Y."/>
            <person name="Dai S."/>
            <person name="Zhou R."/>
        </authorList>
    </citation>
    <scope>NUCLEOTIDE SEQUENCE [LARGE SCALE GENOMIC DNA]</scope>
</reference>